<dbReference type="EnsemblPlants" id="TuG1812G0600000587.01.T01">
    <property type="protein sequence ID" value="TuG1812G0600000587.01.T01"/>
    <property type="gene ID" value="TuG1812G0600000587.01"/>
</dbReference>
<evidence type="ECO:0000259" key="1">
    <source>
        <dbReference type="Pfam" id="PF12937"/>
    </source>
</evidence>
<feature type="domain" description="F-box" evidence="1">
    <location>
        <begin position="19"/>
        <end position="58"/>
    </location>
</feature>
<dbReference type="Gramene" id="TuG1812G0600000587.01.T01">
    <property type="protein sequence ID" value="TuG1812G0600000587.01.T01"/>
    <property type="gene ID" value="TuG1812G0600000587.01"/>
</dbReference>
<feature type="domain" description="F-box protein AT5G49610-like beta-propeller" evidence="2">
    <location>
        <begin position="108"/>
        <end position="360"/>
    </location>
</feature>
<dbReference type="Pfam" id="PF12937">
    <property type="entry name" value="F-box-like"/>
    <property type="match status" value="1"/>
</dbReference>
<dbReference type="InterPro" id="IPR056594">
    <property type="entry name" value="AT5G49610-like_b-prop"/>
</dbReference>
<evidence type="ECO:0000259" key="2">
    <source>
        <dbReference type="Pfam" id="PF23635"/>
    </source>
</evidence>
<dbReference type="Pfam" id="PF23635">
    <property type="entry name" value="Beta-prop_AT5G49610-like"/>
    <property type="match status" value="1"/>
</dbReference>
<evidence type="ECO:0008006" key="5">
    <source>
        <dbReference type="Google" id="ProtNLM"/>
    </source>
</evidence>
<sequence length="391" mass="43428">MSSPRRRPRSSAAAPLDDDDLLAEILLRLPPQPSSLPRASAVCKFWRSLASDPGFSRRFRAHHRRNPPLLGCFVHDFCEVRFQPTLEPPNRVPQSRFPFAIAAGDRFHILGCRHGLVLIFHDSQKQLLVWDPFTGDQHRLDIPPGFAVEKTWIGAAVLRAPGDFHHFQVVLVGNSDIQSTQAVASVYSSVTAVWDNLVSTPLPSEDSGFLTMVYTGMPAVMVGGSFYWLLYGNSQEILEFDLDKRSLALIPMPVGNTRDMGEGNIWVMPAEGGGLGFLFLRGFCAQLWKRKTDCKGVSSWVLGRSIDLDKLLSLNSEMEIGYPSILGFAEDNNVVLLWTSVGIFTVQFESLQFKKLFESHDWYRCCPFEGVYTADGGNGGGPSGAKLLYNT</sequence>
<dbReference type="RefSeq" id="XP_048536435.1">
    <property type="nucleotide sequence ID" value="XM_048680478.1"/>
</dbReference>
<dbReference type="GeneID" id="125515059"/>
<accession>A0A8R7QPB5</accession>
<dbReference type="SUPFAM" id="SSF81383">
    <property type="entry name" value="F-box domain"/>
    <property type="match status" value="1"/>
</dbReference>
<reference evidence="3" key="2">
    <citation type="submission" date="2018-03" db="EMBL/GenBank/DDBJ databases">
        <title>The Triticum urartu genome reveals the dynamic nature of wheat genome evolution.</title>
        <authorList>
            <person name="Ling H."/>
            <person name="Ma B."/>
            <person name="Shi X."/>
            <person name="Liu H."/>
            <person name="Dong L."/>
            <person name="Sun H."/>
            <person name="Cao Y."/>
            <person name="Gao Q."/>
            <person name="Zheng S."/>
            <person name="Li Y."/>
            <person name="Yu Y."/>
            <person name="Du H."/>
            <person name="Qi M."/>
            <person name="Li Y."/>
            <person name="Yu H."/>
            <person name="Cui Y."/>
            <person name="Wang N."/>
            <person name="Chen C."/>
            <person name="Wu H."/>
            <person name="Zhao Y."/>
            <person name="Zhang J."/>
            <person name="Li Y."/>
            <person name="Zhou W."/>
            <person name="Zhang B."/>
            <person name="Hu W."/>
            <person name="Eijk M."/>
            <person name="Tang J."/>
            <person name="Witsenboer H."/>
            <person name="Zhao S."/>
            <person name="Li Z."/>
            <person name="Zhang A."/>
            <person name="Wang D."/>
            <person name="Liang C."/>
        </authorList>
    </citation>
    <scope>NUCLEOTIDE SEQUENCE [LARGE SCALE GENOMIC DNA]</scope>
    <source>
        <strain evidence="3">cv. G1812</strain>
    </source>
</reference>
<gene>
    <name evidence="3" type="primary">LOC125515059</name>
</gene>
<dbReference type="InterPro" id="IPR036047">
    <property type="entry name" value="F-box-like_dom_sf"/>
</dbReference>
<evidence type="ECO:0000313" key="4">
    <source>
        <dbReference type="Proteomes" id="UP000015106"/>
    </source>
</evidence>
<keyword evidence="4" id="KW-1185">Reference proteome</keyword>
<dbReference type="PANTHER" id="PTHR32133:SF320">
    <property type="entry name" value="F-BOX DOMAIN-CONTAINING PROTEIN"/>
    <property type="match status" value="1"/>
</dbReference>
<proteinExistence type="predicted"/>
<dbReference type="OrthoDB" id="636507at2759"/>
<reference evidence="3" key="3">
    <citation type="submission" date="2022-06" db="UniProtKB">
        <authorList>
            <consortium name="EnsemblPlants"/>
        </authorList>
    </citation>
    <scope>IDENTIFICATION</scope>
</reference>
<organism evidence="3 4">
    <name type="scientific">Triticum urartu</name>
    <name type="common">Red wild einkorn</name>
    <name type="synonym">Crithodium urartu</name>
    <dbReference type="NCBI Taxonomy" id="4572"/>
    <lineage>
        <taxon>Eukaryota</taxon>
        <taxon>Viridiplantae</taxon>
        <taxon>Streptophyta</taxon>
        <taxon>Embryophyta</taxon>
        <taxon>Tracheophyta</taxon>
        <taxon>Spermatophyta</taxon>
        <taxon>Magnoliopsida</taxon>
        <taxon>Liliopsida</taxon>
        <taxon>Poales</taxon>
        <taxon>Poaceae</taxon>
        <taxon>BOP clade</taxon>
        <taxon>Pooideae</taxon>
        <taxon>Triticodae</taxon>
        <taxon>Triticeae</taxon>
        <taxon>Triticinae</taxon>
        <taxon>Triticum</taxon>
    </lineage>
</organism>
<dbReference type="KEGG" id="tua:125515059"/>
<reference evidence="4" key="1">
    <citation type="journal article" date="2013" name="Nature">
        <title>Draft genome of the wheat A-genome progenitor Triticum urartu.</title>
        <authorList>
            <person name="Ling H.Q."/>
            <person name="Zhao S."/>
            <person name="Liu D."/>
            <person name="Wang J."/>
            <person name="Sun H."/>
            <person name="Zhang C."/>
            <person name="Fan H."/>
            <person name="Li D."/>
            <person name="Dong L."/>
            <person name="Tao Y."/>
            <person name="Gao C."/>
            <person name="Wu H."/>
            <person name="Li Y."/>
            <person name="Cui Y."/>
            <person name="Guo X."/>
            <person name="Zheng S."/>
            <person name="Wang B."/>
            <person name="Yu K."/>
            <person name="Liang Q."/>
            <person name="Yang W."/>
            <person name="Lou X."/>
            <person name="Chen J."/>
            <person name="Feng M."/>
            <person name="Jian J."/>
            <person name="Zhang X."/>
            <person name="Luo G."/>
            <person name="Jiang Y."/>
            <person name="Liu J."/>
            <person name="Wang Z."/>
            <person name="Sha Y."/>
            <person name="Zhang B."/>
            <person name="Wu H."/>
            <person name="Tang D."/>
            <person name="Shen Q."/>
            <person name="Xue P."/>
            <person name="Zou S."/>
            <person name="Wang X."/>
            <person name="Liu X."/>
            <person name="Wang F."/>
            <person name="Yang Y."/>
            <person name="An X."/>
            <person name="Dong Z."/>
            <person name="Zhang K."/>
            <person name="Zhang X."/>
            <person name="Luo M.C."/>
            <person name="Dvorak J."/>
            <person name="Tong Y."/>
            <person name="Wang J."/>
            <person name="Yang H."/>
            <person name="Li Z."/>
            <person name="Wang D."/>
            <person name="Zhang A."/>
            <person name="Wang J."/>
        </authorList>
    </citation>
    <scope>NUCLEOTIDE SEQUENCE</scope>
    <source>
        <strain evidence="4">cv. G1812</strain>
    </source>
</reference>
<name>A0A8R7QPB5_TRIUA</name>
<protein>
    <recommendedName>
        <fullName evidence="5">F-box domain-containing protein</fullName>
    </recommendedName>
</protein>
<evidence type="ECO:0000313" key="3">
    <source>
        <dbReference type="EnsemblPlants" id="TuG1812G0600000587.01.T01"/>
    </source>
</evidence>
<dbReference type="AlphaFoldDB" id="A0A8R7QPB5"/>
<dbReference type="Proteomes" id="UP000015106">
    <property type="component" value="Chromosome 6"/>
</dbReference>
<dbReference type="Gene3D" id="1.20.1280.50">
    <property type="match status" value="1"/>
</dbReference>
<dbReference type="InterPro" id="IPR001810">
    <property type="entry name" value="F-box_dom"/>
</dbReference>
<dbReference type="PANTHER" id="PTHR32133">
    <property type="entry name" value="OS07G0120400 PROTEIN"/>
    <property type="match status" value="1"/>
</dbReference>